<dbReference type="RefSeq" id="WP_058480569.1">
    <property type="nucleotide sequence ID" value="NZ_CAAAIQ010000004.1"/>
</dbReference>
<dbReference type="EMBL" id="LNZB01000041">
    <property type="protein sequence ID" value="KTD78485.1"/>
    <property type="molecule type" value="Genomic_DNA"/>
</dbReference>
<evidence type="ECO:0000313" key="1">
    <source>
        <dbReference type="EMBL" id="KTD78485.1"/>
    </source>
</evidence>
<keyword evidence="2" id="KW-1185">Reference proteome</keyword>
<dbReference type="PATRIC" id="fig|66969.6.peg.2088"/>
<comment type="caution">
    <text evidence="1">The sequence shown here is derived from an EMBL/GenBank/DDBJ whole genome shotgun (WGS) entry which is preliminary data.</text>
</comment>
<proteinExistence type="predicted"/>
<protein>
    <submittedName>
        <fullName evidence="1">Uncharacterized protein</fullName>
    </submittedName>
</protein>
<sequence length="424" mass="48793">MKDITIENRNDSLNLVSENLITAIRNVNATAFASALEEIAKIERLKSLNEALAMIEKQHRLSLFCNNDRYLETISRLFFEQNELLVVFFISLPNEIVFKALQTKDHTEETLLQKIVKQGDQELFLKIFDRLPIEQRALALKEVSDIFPPDWYIPLLQNASLPVSIEILDHLELKDQKIEHIKALLPHYKSIVINLIWYKAYTDQDPKFFKQALEIINENERWEMALSSHNFLNYLGKGSTHLLKAFIESFTIEMRVKVVNHMLINGLANSGPCEYSAVALFKGIPEDQRFDLMTVKNKHGDCYLHSAMSSGLSPSTETIQTTLGLLPKKRRWEALLVEDSSGKTVLQWLSKEPDYLKTGASMEKRYYKEKKREGLINVALEMLPPDQALLAKQFLYLNPHGFFNTGAKENSITTFKTTPRNLFN</sequence>
<evidence type="ECO:0000313" key="2">
    <source>
        <dbReference type="Proteomes" id="UP000054729"/>
    </source>
</evidence>
<accession>A0A0W1AAU0</accession>
<organism evidence="1 2">
    <name type="scientific">Legionella waltersii</name>
    <dbReference type="NCBI Taxonomy" id="66969"/>
    <lineage>
        <taxon>Bacteria</taxon>
        <taxon>Pseudomonadati</taxon>
        <taxon>Pseudomonadota</taxon>
        <taxon>Gammaproteobacteria</taxon>
        <taxon>Legionellales</taxon>
        <taxon>Legionellaceae</taxon>
        <taxon>Legionella</taxon>
    </lineage>
</organism>
<gene>
    <name evidence="1" type="ORF">Lwal_1920</name>
</gene>
<dbReference type="Proteomes" id="UP000054729">
    <property type="component" value="Unassembled WGS sequence"/>
</dbReference>
<dbReference type="AlphaFoldDB" id="A0A0W1AAU0"/>
<name>A0A0W1AAU0_9GAMM</name>
<reference evidence="1 2" key="1">
    <citation type="submission" date="2015-11" db="EMBL/GenBank/DDBJ databases">
        <title>Genomic analysis of 38 Legionella species identifies large and diverse effector repertoires.</title>
        <authorList>
            <person name="Burstein D."/>
            <person name="Amaro F."/>
            <person name="Zusman T."/>
            <person name="Lifshitz Z."/>
            <person name="Cohen O."/>
            <person name="Gilbert J.A."/>
            <person name="Pupko T."/>
            <person name="Shuman H.A."/>
            <person name="Segal G."/>
        </authorList>
    </citation>
    <scope>NUCLEOTIDE SEQUENCE [LARGE SCALE GENOMIC DNA]</scope>
    <source>
        <strain evidence="1 2">ATCC 51914</strain>
    </source>
</reference>